<dbReference type="Pfam" id="PF20178">
    <property type="entry name" value="ToxA_N"/>
    <property type="match status" value="1"/>
</dbReference>
<dbReference type="EC" id="2.3.2.27" evidence="2"/>
<comment type="caution">
    <text evidence="8">The sequence shown here is derived from an EMBL/GenBank/DDBJ whole genome shotgun (WGS) entry which is preliminary data.</text>
</comment>
<dbReference type="GO" id="GO:0005576">
    <property type="term" value="C:extracellular region"/>
    <property type="evidence" value="ECO:0007669"/>
    <property type="project" value="UniProtKB-UniRule"/>
</dbReference>
<keyword evidence="6" id="KW-0832">Ubl conjugation</keyword>
<dbReference type="Pfam" id="PF00560">
    <property type="entry name" value="LRR_1"/>
    <property type="match status" value="2"/>
</dbReference>
<dbReference type="PROSITE" id="PS51450">
    <property type="entry name" value="LRR"/>
    <property type="match status" value="1"/>
</dbReference>
<evidence type="ECO:0000313" key="8">
    <source>
        <dbReference type="EMBL" id="RWU26541.1"/>
    </source>
</evidence>
<evidence type="ECO:0000256" key="5">
    <source>
        <dbReference type="ARBA" id="ARBA00023026"/>
    </source>
</evidence>
<dbReference type="Pfam" id="PF14496">
    <property type="entry name" value="NEL"/>
    <property type="match status" value="1"/>
</dbReference>
<dbReference type="Proteomes" id="UP000288983">
    <property type="component" value="Unassembled WGS sequence"/>
</dbReference>
<evidence type="ECO:0000256" key="3">
    <source>
        <dbReference type="ARBA" id="ARBA00022614"/>
    </source>
</evidence>
<evidence type="ECO:0000256" key="4">
    <source>
        <dbReference type="ARBA" id="ARBA00022737"/>
    </source>
</evidence>
<dbReference type="InterPro" id="IPR003591">
    <property type="entry name" value="Leu-rich_rpt_typical-subtyp"/>
</dbReference>
<protein>
    <recommendedName>
        <fullName evidence="2">RING-type E3 ubiquitin transferase</fullName>
        <ecNumber evidence="2">2.3.2.27</ecNumber>
    </recommendedName>
</protein>
<keyword evidence="3" id="KW-0433">Leucine-rich repeat</keyword>
<dbReference type="PROSITE" id="PS52053">
    <property type="entry name" value="NEL"/>
    <property type="match status" value="1"/>
</dbReference>
<dbReference type="EMBL" id="QJRG01000033">
    <property type="protein sequence ID" value="RWU26541.1"/>
    <property type="molecule type" value="Genomic_DNA"/>
</dbReference>
<keyword evidence="4" id="KW-0677">Repeat</keyword>
<keyword evidence="6" id="KW-0964">Secreted</keyword>
<feature type="domain" description="NEL" evidence="7">
    <location>
        <begin position="1547"/>
        <end position="1835"/>
    </location>
</feature>
<dbReference type="GO" id="GO:0016567">
    <property type="term" value="P:protein ubiquitination"/>
    <property type="evidence" value="ECO:0007669"/>
    <property type="project" value="InterPro"/>
</dbReference>
<gene>
    <name evidence="8" type="ORF">DM813_01575</name>
</gene>
<keyword evidence="6" id="KW-0833">Ubl conjugation pathway</keyword>
<comment type="catalytic activity">
    <reaction evidence="1">
        <text>S-ubiquitinyl-[E2 ubiquitin-conjugating enzyme]-L-cysteine + [acceptor protein]-L-lysine = [E2 ubiquitin-conjugating enzyme]-L-cysteine + N(6)-ubiquitinyl-[acceptor protein]-L-lysine.</text>
        <dbReference type="EC" id="2.3.2.27"/>
    </reaction>
</comment>
<feature type="active site" description="Glycyl thioester intermediate" evidence="6">
    <location>
        <position position="1642"/>
    </location>
</feature>
<dbReference type="InterPro" id="IPR029487">
    <property type="entry name" value="NEL_dom"/>
</dbReference>
<dbReference type="SMART" id="SM00369">
    <property type="entry name" value="LRR_TYP"/>
    <property type="match status" value="5"/>
</dbReference>
<evidence type="ECO:0000313" key="9">
    <source>
        <dbReference type="Proteomes" id="UP000288983"/>
    </source>
</evidence>
<dbReference type="SUPFAM" id="SSF52058">
    <property type="entry name" value="L domain-like"/>
    <property type="match status" value="1"/>
</dbReference>
<keyword evidence="6" id="KW-0808">Transferase</keyword>
<sequence length="1835" mass="206877">MTLEKNTNIPYALINGKIPNWLKSAPSSTHDLLKQVMSTRAATLGQACLAQPAIAKALATEHAHLQAAMAEVQALYHALPNLEAFAREQLNTAIKETFGVEVDINNNYLLDVRQLDNQPGQDVEAYKHAPRSLLESALRNFEAGAAKPGGMDNDNALLKKSVILDHKGFMGTVPISNTLDMAPERFARMCRELDIGGQYQAKLHAIYYSDIKTGASNQATFGKIAELERCTFTQSLHLARLQNDISQSFYVAALALPLEVPTQSSTLTFSVISLWDVPLTRMRLFDYRATNGEHSVALYIPGDPETPLREFTSLTESEQWLRDRLLGDIRYLDNCMKERDKAHLQAKLLDRLMPLTLTLKGTHERAADPHAKLHLQTHQLSGSLLQGLVTEKVFRHEEDAAFHAIPTTLIDTITAVNYREHLLQKALTTLNIAGFFIPAVGEVMLGICALQLAYEVYEGIESWAHDDQQQAYQYMLDVVKNVAEMAAFTLAIKAVGGGLGAAADGSNKPVPLPEPMPVETPSFIEELEDVELPDGQARLWRADLEPYAQSIDIPDTLPQDNRGLRHHQGKIWLKLDGQVYSIVRSAQADSYHIEHPTRVKAYQPPLRHNGADTWLHPLDRPEQWQEVELLRRSGARNAELDEHTVRNILRVSNIEEDVLRQVLCDNQRLPGQLQDTLARFDLYRKIEQASPMAEPGSVHTDFQQQYRSLPASQSPGAEMIYRRYPQLPTPVTEELLQHTTANELDELSNGKVPRRLAAEVRLLQQQIRLNRAYEGLYLNQLRSWDTDRLVLHTLDQLPGWPAELGITVEQRMYSPQQSARIGPDAPGGPTIISAQAGYILMRSETSDAPLNAHASLHGALFEALSESQRMALGVDDELALKALILQTDLLPRPALRQILGMQPVEPDFRSPMRLADGRIGYPLGGIRPRVTSISRQTLLARIRQVGLYAPTPRPAEQTLAALESRNLDRNAINELLDNLLEQRSQLLSSLSSWRQMAAVLPSYSANGFEQMANTITQHWYDRAFAVNGNVATPLRLERLSLLDFPLELPTFFTANVTDLQLLETQPERYENVREHTPRLNSLLRQFANLRTLEISRAYQQDASPSPFQFSLPLIAERLPSLQSLSLTHQNIQISTSDIDSLASLPDLRHLDLSGNRLSEDYPPNFSDLRLTYLGLDNMQLQHWPDGLGYSTALRMQQISLRNNQITLLPHFLLESSFGVTEHPQLFLQGNAISHEHMLSVMLNQDGFGSRFEWDQPDAFRERLRQQLGLRQQLHDLLDNYVNASSSTAVVSQAVLAGRMRIATALRQFWSGQESSQLSLPLRLTGVTLDLFPTRLPTFFTERVLNLSLDNIGGTTAQLQDLLSRFPRLTRLTLDTFVRAQQDLPMALQQSSQLSYLALRNVGLEIDQNFMEALAPLHRLEVLDLSNNRAGTIVNAPRMLSLRRLDLNGMGLEHWPAWVDRLLPLEMLDLSDNQLRELPPHILGNLDNNVLISTIGLHGNPLAENVVHRARATSESQSSFILRFDAPDEWDENLLNEFLNDPASLLINDEPMVTDWLLASEAENEAMRDIWEQLQASGDAQDLLALVGRLKNTSTYRNSDTRVEICKRVRIVLVRALLAPDERALFNVQAREALTQEDGSHTCHDGAMLTFKNIEFYIASEHLQFDGADNEANLYRELRRLYRVHTVDELATREAGGRDVAEVRLTYLRELNGPLQLGQPVDRLLYAINPSIEELIDAELQVQRGELGEDFVRFAAANEVWVQHLRQAHAERFAQIESSYRDQVNDLTERYPGRSLDELTEEFNALKRSQQARESHLIRELTAFADPDRRPRSSSE</sequence>
<evidence type="ECO:0000256" key="1">
    <source>
        <dbReference type="ARBA" id="ARBA00000900"/>
    </source>
</evidence>
<evidence type="ECO:0000256" key="6">
    <source>
        <dbReference type="PROSITE-ProRule" id="PRU01398"/>
    </source>
</evidence>
<dbReference type="GO" id="GO:0061630">
    <property type="term" value="F:ubiquitin protein ligase activity"/>
    <property type="evidence" value="ECO:0007669"/>
    <property type="project" value="UniProtKB-EC"/>
</dbReference>
<keyword evidence="5" id="KW-0843">Virulence</keyword>
<accession>A0A443ZYP3</accession>
<organism evidence="8 9">
    <name type="scientific">Pseudomonas alkylphenolica</name>
    <dbReference type="NCBI Taxonomy" id="237609"/>
    <lineage>
        <taxon>Bacteria</taxon>
        <taxon>Pseudomonadati</taxon>
        <taxon>Pseudomonadota</taxon>
        <taxon>Gammaproteobacteria</taxon>
        <taxon>Pseudomonadales</taxon>
        <taxon>Pseudomonadaceae</taxon>
        <taxon>Pseudomonas</taxon>
    </lineage>
</organism>
<dbReference type="Gene3D" id="1.20.58.360">
    <property type="entry name" value="Shigella T3SS effector IpaH defines"/>
    <property type="match status" value="1"/>
</dbReference>
<dbReference type="InterPro" id="IPR046673">
    <property type="entry name" value="ToxA_N"/>
</dbReference>
<dbReference type="InterPro" id="IPR001611">
    <property type="entry name" value="Leu-rich_rpt"/>
</dbReference>
<dbReference type="Gene3D" id="3.80.10.10">
    <property type="entry name" value="Ribonuclease Inhibitor"/>
    <property type="match status" value="2"/>
</dbReference>
<reference evidence="8 9" key="1">
    <citation type="submission" date="2018-06" db="EMBL/GenBank/DDBJ databases">
        <title>Bacteria isolated from soil of Wuhan.</title>
        <authorList>
            <person name="Wei X."/>
            <person name="Chunhua H."/>
        </authorList>
    </citation>
    <scope>NUCLEOTIDE SEQUENCE [LARGE SCALE GENOMIC DNA]</scope>
    <source>
        <strain evidence="9">xwS2</strain>
    </source>
</reference>
<evidence type="ECO:0000256" key="2">
    <source>
        <dbReference type="ARBA" id="ARBA00012483"/>
    </source>
</evidence>
<keyword evidence="6" id="KW-1035">Host cytoplasm</keyword>
<dbReference type="OrthoDB" id="1467561at2"/>
<comment type="similarity">
    <text evidence="6">Belongs to the LRR-containing bacterial E3 ligase family.</text>
</comment>
<comment type="PTM">
    <text evidence="6">Ubiquitinated in the presence of host E1 ubiquitin-activating enzyme, E2 ubiquitin-conjugating enzyme and ubiquitin.</text>
</comment>
<dbReference type="PANTHER" id="PTHR48057">
    <property type="entry name" value="LEUCINE-RICH REPEAT SERINE/THREONINE-PROTEIN KINASE 1"/>
    <property type="match status" value="1"/>
</dbReference>
<name>A0A443ZYP3_9PSED</name>
<proteinExistence type="inferred from homology"/>
<evidence type="ECO:0000259" key="7">
    <source>
        <dbReference type="PROSITE" id="PS52053"/>
    </source>
</evidence>
<dbReference type="InterPro" id="IPR052595">
    <property type="entry name" value="LRRC69/RLP"/>
</dbReference>
<dbReference type="InterPro" id="IPR032675">
    <property type="entry name" value="LRR_dom_sf"/>
</dbReference>